<reference evidence="1" key="1">
    <citation type="submission" date="2021-01" db="EMBL/GenBank/DDBJ databases">
        <title>Modified the classification status of verrucomicrobia.</title>
        <authorList>
            <person name="Feng X."/>
        </authorList>
    </citation>
    <scope>NUCLEOTIDE SEQUENCE</scope>
    <source>
        <strain evidence="1">JCM 18052</strain>
    </source>
</reference>
<evidence type="ECO:0000313" key="2">
    <source>
        <dbReference type="Proteomes" id="UP000600139"/>
    </source>
</evidence>
<proteinExistence type="predicted"/>
<evidence type="ECO:0000313" key="1">
    <source>
        <dbReference type="EMBL" id="MBK1818219.1"/>
    </source>
</evidence>
<organism evidence="1 2">
    <name type="scientific">Luteolibacter yonseiensis</name>
    <dbReference type="NCBI Taxonomy" id="1144680"/>
    <lineage>
        <taxon>Bacteria</taxon>
        <taxon>Pseudomonadati</taxon>
        <taxon>Verrucomicrobiota</taxon>
        <taxon>Verrucomicrobiia</taxon>
        <taxon>Verrucomicrobiales</taxon>
        <taxon>Verrucomicrobiaceae</taxon>
        <taxon>Luteolibacter</taxon>
    </lineage>
</organism>
<gene>
    <name evidence="1" type="ORF">JIN84_21525</name>
</gene>
<name>A0A934R756_9BACT</name>
<accession>A0A934R756</accession>
<dbReference type="Proteomes" id="UP000600139">
    <property type="component" value="Unassembled WGS sequence"/>
</dbReference>
<sequence>MTHTEAREFLRRADQISDRLEKTRDLRVLATIISESIVGEVATEWIRFRPTEKTSDQDSLPSWARPSEGEYVSMKVRRELSGPLILEDYISELIATHVSPVRPATGAKRLDHPSFAFFVGGISCLQYETHDSEILIKCISVSREQAATLAAAAVAAVSPETLRNLAEGIEFASNENNHNKLSRHIAFALQARRNLADRGVETPTKSDIRQETSQLLKAIRLEPYDAADSSKWRLVFNSSGMHDLPQGRPGRGKALHGA</sequence>
<dbReference type="AlphaFoldDB" id="A0A934R756"/>
<dbReference type="EMBL" id="JAENIK010000013">
    <property type="protein sequence ID" value="MBK1818219.1"/>
    <property type="molecule type" value="Genomic_DNA"/>
</dbReference>
<keyword evidence="2" id="KW-1185">Reference proteome</keyword>
<comment type="caution">
    <text evidence="1">The sequence shown here is derived from an EMBL/GenBank/DDBJ whole genome shotgun (WGS) entry which is preliminary data.</text>
</comment>
<dbReference type="RefSeq" id="WP_200353168.1">
    <property type="nucleotide sequence ID" value="NZ_BAABHZ010000002.1"/>
</dbReference>
<protein>
    <submittedName>
        <fullName evidence="1">Uncharacterized protein</fullName>
    </submittedName>
</protein>